<keyword evidence="4 6" id="KW-0472">Membrane</keyword>
<dbReference type="EMBL" id="RCNU01000005">
    <property type="protein sequence ID" value="RWQ95467.1"/>
    <property type="molecule type" value="Genomic_DNA"/>
</dbReference>
<evidence type="ECO:0000256" key="6">
    <source>
        <dbReference type="SAM" id="Phobius"/>
    </source>
</evidence>
<evidence type="ECO:0000313" key="8">
    <source>
        <dbReference type="Proteomes" id="UP000283841"/>
    </source>
</evidence>
<dbReference type="RefSeq" id="XP_028485112.1">
    <property type="nucleotide sequence ID" value="XM_028626616.1"/>
</dbReference>
<proteinExistence type="predicted"/>
<dbReference type="STRING" id="264951.A0A443HUH2"/>
<dbReference type="InterPro" id="IPR029208">
    <property type="entry name" value="COX14"/>
</dbReference>
<sequence>MSRSAADATRFTATGPYVSSKAATTSATPYKLPGFMAKKQGSGPSSSGPGGKEETPKQKVERLRAEARAARMAASTSRVDTFIEKGRGIANRAHKAMIYTLIAASGVCGALTIYSVVSLTMYNRRQRELWLEKQLQTLQDARLAYANGTATDEQLEVLRQERIGELEKEAKEKEKEQKPWNKFKQYIFGGLKIDEVPEETPTVNDGKLGVIEALNAKKAEDSKLAENASAAAAPATHPIQPGQLDVLAENAESVAKQSARSWKSWFTGRS</sequence>
<keyword evidence="3 6" id="KW-1133">Transmembrane helix</keyword>
<comment type="subcellular location">
    <subcellularLocation>
        <location evidence="1">Membrane</location>
        <topology evidence="1">Single-pass membrane protein</topology>
    </subcellularLocation>
</comment>
<evidence type="ECO:0000256" key="5">
    <source>
        <dbReference type="SAM" id="MobiDB-lite"/>
    </source>
</evidence>
<feature type="region of interest" description="Disordered" evidence="5">
    <location>
        <begin position="33"/>
        <end position="60"/>
    </location>
</feature>
<gene>
    <name evidence="7" type="ORF">C8Q69DRAFT_255513</name>
</gene>
<evidence type="ECO:0000256" key="1">
    <source>
        <dbReference type="ARBA" id="ARBA00004167"/>
    </source>
</evidence>
<evidence type="ECO:0000256" key="2">
    <source>
        <dbReference type="ARBA" id="ARBA00022692"/>
    </source>
</evidence>
<comment type="caution">
    <text evidence="7">The sequence shown here is derived from an EMBL/GenBank/DDBJ whole genome shotgun (WGS) entry which is preliminary data.</text>
</comment>
<feature type="compositionally biased region" description="Basic and acidic residues" evidence="5">
    <location>
        <begin position="51"/>
        <end position="60"/>
    </location>
</feature>
<name>A0A443HUH2_BYSSP</name>
<dbReference type="Pfam" id="PF14880">
    <property type="entry name" value="COX14"/>
    <property type="match status" value="1"/>
</dbReference>
<feature type="transmembrane region" description="Helical" evidence="6">
    <location>
        <begin position="96"/>
        <end position="117"/>
    </location>
</feature>
<dbReference type="GO" id="GO:0016020">
    <property type="term" value="C:membrane"/>
    <property type="evidence" value="ECO:0007669"/>
    <property type="project" value="UniProtKB-SubCell"/>
</dbReference>
<dbReference type="AlphaFoldDB" id="A0A443HUH2"/>
<protein>
    <submittedName>
        <fullName evidence="7">Cytochrome oxidase c assembly-domain-containing protein</fullName>
    </submittedName>
</protein>
<organism evidence="7 8">
    <name type="scientific">Byssochlamys spectabilis</name>
    <name type="common">Paecilomyces variotii</name>
    <dbReference type="NCBI Taxonomy" id="264951"/>
    <lineage>
        <taxon>Eukaryota</taxon>
        <taxon>Fungi</taxon>
        <taxon>Dikarya</taxon>
        <taxon>Ascomycota</taxon>
        <taxon>Pezizomycotina</taxon>
        <taxon>Eurotiomycetes</taxon>
        <taxon>Eurotiomycetidae</taxon>
        <taxon>Eurotiales</taxon>
        <taxon>Thermoascaceae</taxon>
        <taxon>Paecilomyces</taxon>
    </lineage>
</organism>
<evidence type="ECO:0000313" key="7">
    <source>
        <dbReference type="EMBL" id="RWQ95467.1"/>
    </source>
</evidence>
<dbReference type="GeneID" id="39595893"/>
<reference evidence="7 8" key="1">
    <citation type="journal article" date="2018" name="Front. Microbiol.">
        <title>Genomic and genetic insights into a cosmopolitan fungus, Paecilomyces variotii (Eurotiales).</title>
        <authorList>
            <person name="Urquhart A.S."/>
            <person name="Mondo S.J."/>
            <person name="Makela M.R."/>
            <person name="Hane J.K."/>
            <person name="Wiebenga A."/>
            <person name="He G."/>
            <person name="Mihaltcheva S."/>
            <person name="Pangilinan J."/>
            <person name="Lipzen A."/>
            <person name="Barry K."/>
            <person name="de Vries R.P."/>
            <person name="Grigoriev I.V."/>
            <person name="Idnurm A."/>
        </authorList>
    </citation>
    <scope>NUCLEOTIDE SEQUENCE [LARGE SCALE GENOMIC DNA]</scope>
    <source>
        <strain evidence="7 8">CBS 101075</strain>
    </source>
</reference>
<dbReference type="Proteomes" id="UP000283841">
    <property type="component" value="Unassembled WGS sequence"/>
</dbReference>
<keyword evidence="8" id="KW-1185">Reference proteome</keyword>
<evidence type="ECO:0000256" key="4">
    <source>
        <dbReference type="ARBA" id="ARBA00023136"/>
    </source>
</evidence>
<dbReference type="VEuPathDB" id="FungiDB:C8Q69DRAFT_255513"/>
<keyword evidence="2 6" id="KW-0812">Transmembrane</keyword>
<evidence type="ECO:0000256" key="3">
    <source>
        <dbReference type="ARBA" id="ARBA00022989"/>
    </source>
</evidence>
<accession>A0A443HUH2</accession>